<feature type="transmembrane region" description="Helical" evidence="1">
    <location>
        <begin position="42"/>
        <end position="64"/>
    </location>
</feature>
<evidence type="ECO:0000256" key="1">
    <source>
        <dbReference type="SAM" id="Phobius"/>
    </source>
</evidence>
<feature type="transmembrane region" description="Helical" evidence="1">
    <location>
        <begin position="16"/>
        <end position="35"/>
    </location>
</feature>
<keyword evidence="1" id="KW-0812">Transmembrane</keyword>
<keyword evidence="1" id="KW-0472">Membrane</keyword>
<keyword evidence="3" id="KW-1185">Reference proteome</keyword>
<gene>
    <name evidence="2" type="ORF">STENOSP10_02430</name>
</gene>
<protein>
    <recommendedName>
        <fullName evidence="4">Transmembrane protein</fullName>
    </recommendedName>
</protein>
<feature type="transmembrane region" description="Helical" evidence="1">
    <location>
        <begin position="70"/>
        <end position="88"/>
    </location>
</feature>
<evidence type="ECO:0000313" key="3">
    <source>
        <dbReference type="Proteomes" id="UP001306668"/>
    </source>
</evidence>
<comment type="caution">
    <text evidence="2">The sequence shown here is derived from an EMBL/GenBank/DDBJ whole genome shotgun (WGS) entry which is preliminary data.</text>
</comment>
<name>A0ABQ6Q7D4_9GAMM</name>
<keyword evidence="1" id="KW-1133">Transmembrane helix</keyword>
<dbReference type="InterPro" id="IPR046125">
    <property type="entry name" value="DUF6122"/>
</dbReference>
<evidence type="ECO:0000313" key="2">
    <source>
        <dbReference type="EMBL" id="GMR26024.1"/>
    </source>
</evidence>
<dbReference type="Pfam" id="PF19617">
    <property type="entry name" value="DUF6122"/>
    <property type="match status" value="1"/>
</dbReference>
<sequence length="117" mass="13121">MPGIGPALPAPMSARAIFHLFLHAAVPALLAWLFWRKRFASAWLLMLLGWIIDLDHLLADPIYAPNRCSIGFHPLHTAPAIAVYAGLCVPKKTRLFGIGLIIHIVLDAIDCWWMHHR</sequence>
<reference evidence="3" key="1">
    <citation type="submission" date="2023-07" db="EMBL/GenBank/DDBJ databases">
        <title>Genome sequence of Stenotrophomonas sp. Alg010 isolated from Sargassum waste.</title>
        <authorList>
            <person name="Mohapatra"/>
            <person name="B.R."/>
        </authorList>
    </citation>
    <scope>NUCLEOTIDE SEQUENCE [LARGE SCALE GENOMIC DNA]</scope>
    <source>
        <strain evidence="3">Alg010</strain>
    </source>
</reference>
<dbReference type="Proteomes" id="UP001306668">
    <property type="component" value="Unassembled WGS sequence"/>
</dbReference>
<dbReference type="EMBL" id="BTRJ01000002">
    <property type="protein sequence ID" value="GMR26024.1"/>
    <property type="molecule type" value="Genomic_DNA"/>
</dbReference>
<accession>A0ABQ6Q7D4</accession>
<evidence type="ECO:0008006" key="4">
    <source>
        <dbReference type="Google" id="ProtNLM"/>
    </source>
</evidence>
<organism evidence="2 3">
    <name type="scientific">Stenotrophomonas sepilia</name>
    <dbReference type="NCBI Taxonomy" id="2860290"/>
    <lineage>
        <taxon>Bacteria</taxon>
        <taxon>Pseudomonadati</taxon>
        <taxon>Pseudomonadota</taxon>
        <taxon>Gammaproteobacteria</taxon>
        <taxon>Lysobacterales</taxon>
        <taxon>Lysobacteraceae</taxon>
        <taxon>Stenotrophomonas</taxon>
        <taxon>Stenotrophomonas maltophilia group</taxon>
    </lineage>
</organism>
<feature type="transmembrane region" description="Helical" evidence="1">
    <location>
        <begin position="95"/>
        <end position="115"/>
    </location>
</feature>
<proteinExistence type="predicted"/>